<dbReference type="InterPro" id="IPR027417">
    <property type="entry name" value="P-loop_NTPase"/>
</dbReference>
<organism evidence="2">
    <name type="scientific">Piromyces sp</name>
    <dbReference type="NCBI Taxonomy" id="45796"/>
    <lineage>
        <taxon>Eukaryota</taxon>
        <taxon>Fungi</taxon>
        <taxon>Fungi incertae sedis</taxon>
        <taxon>Chytridiomycota</taxon>
        <taxon>Chytridiomycota incertae sedis</taxon>
        <taxon>Neocallimastigomycetes</taxon>
        <taxon>Neocallimastigales</taxon>
        <taxon>Neocallimastigaceae</taxon>
        <taxon>Piromyces</taxon>
    </lineage>
</organism>
<dbReference type="AlphaFoldDB" id="A0A2S1TZK9"/>
<dbReference type="InterPro" id="IPR003495">
    <property type="entry name" value="CobW/HypB/UreG_nucleotide-bd"/>
</dbReference>
<proteinExistence type="evidence at transcript level"/>
<dbReference type="GO" id="GO:0005737">
    <property type="term" value="C:cytoplasm"/>
    <property type="evidence" value="ECO:0007669"/>
    <property type="project" value="TreeGrafter"/>
</dbReference>
<dbReference type="Pfam" id="PF02492">
    <property type="entry name" value="cobW"/>
    <property type="match status" value="1"/>
</dbReference>
<dbReference type="SUPFAM" id="SSF52540">
    <property type="entry name" value="P-loop containing nucleoside triphosphate hydrolases"/>
    <property type="match status" value="1"/>
</dbReference>
<evidence type="ECO:0000313" key="2">
    <source>
        <dbReference type="EMBL" id="AWI67082.1"/>
    </source>
</evidence>
<dbReference type="Gene3D" id="3.40.50.300">
    <property type="entry name" value="P-loop containing nucleotide triphosphate hydrolases"/>
    <property type="match status" value="1"/>
</dbReference>
<dbReference type="InterPro" id="IPR051316">
    <property type="entry name" value="Zinc-reg_GTPase_activator"/>
</dbReference>
<dbReference type="PANTHER" id="PTHR13748:SF62">
    <property type="entry name" value="COBW DOMAIN-CONTAINING PROTEIN"/>
    <property type="match status" value="1"/>
</dbReference>
<dbReference type="PANTHER" id="PTHR13748">
    <property type="entry name" value="COBW-RELATED"/>
    <property type="match status" value="1"/>
</dbReference>
<feature type="domain" description="CobW/HypB/UreG nucleotide-binding" evidence="1">
    <location>
        <begin position="6"/>
        <end position="178"/>
    </location>
</feature>
<reference evidence="2" key="1">
    <citation type="submission" date="2018-03" db="EMBL/GenBank/DDBJ databases">
        <title>Horizontal gene transfer is an indispensable driver in forging the evolution of the Neocallimastigomycota as a distinct gut-dwelling fungal lineage.</title>
        <authorList>
            <person name="Murphy C.L."/>
            <person name="Youssef N.H."/>
            <person name="Elshahed M.S."/>
        </authorList>
    </citation>
    <scope>NUCLEOTIDE SEQUENCE</scope>
    <source>
        <strain evidence="2">A1</strain>
    </source>
</reference>
<sequence length="319" mass="36359">MVKIDLITGFLGSGKTTFIRKYVKYLESQGERICIIENDHGSINVDLLLLNDLKSPKVDIEMVACACGRDKTSHLRRYRSKLITVAMLGYNRVIVEPSGIYDVDEFFDSLYEAPLDSFYTIGNVITIVDSTLDDNLSKDSNYILGSQISFAGAVLLSRVQELENKEEGIKKVTEHVKKALTDIQCPKNIDNYIISKNWDEFTNEDMEKLRNCGYERSSFVKMPVARENEYKSYFFYRFKSTKDDFINIVKKMFADESAGNIIRIKGLIQAGDKWVEVNATRKELKVNELVTDGQEVIIVIGEKMNKDVIVSYFPGSTHV</sequence>
<accession>A0A2S1TZK9</accession>
<evidence type="ECO:0000259" key="1">
    <source>
        <dbReference type="Pfam" id="PF02492"/>
    </source>
</evidence>
<protein>
    <submittedName>
        <fullName evidence="2">GTP-binding protein</fullName>
    </submittedName>
</protein>
<dbReference type="EMBL" id="MH043928">
    <property type="protein sequence ID" value="AWI67082.1"/>
    <property type="molecule type" value="mRNA"/>
</dbReference>
<name>A0A2S1TZK9_PIRSP</name>